<evidence type="ECO:0000313" key="3">
    <source>
        <dbReference type="Proteomes" id="UP000438429"/>
    </source>
</evidence>
<dbReference type="AlphaFoldDB" id="A0A6A4S5W0"/>
<evidence type="ECO:0000256" key="1">
    <source>
        <dbReference type="SAM" id="MobiDB-lite"/>
    </source>
</evidence>
<dbReference type="Proteomes" id="UP000438429">
    <property type="component" value="Unassembled WGS sequence"/>
</dbReference>
<dbReference type="EMBL" id="VEVO01000017">
    <property type="protein sequence ID" value="KAF0028417.1"/>
    <property type="molecule type" value="Genomic_DNA"/>
</dbReference>
<protein>
    <submittedName>
        <fullName evidence="2">Uncharacterized protein</fullName>
    </submittedName>
</protein>
<reference evidence="2 3" key="1">
    <citation type="submission" date="2019-06" db="EMBL/GenBank/DDBJ databases">
        <title>Draft genomes of female and male turbot (Scophthalmus maximus).</title>
        <authorList>
            <person name="Xu H."/>
            <person name="Xu X.-W."/>
            <person name="Shao C."/>
            <person name="Chen S."/>
        </authorList>
    </citation>
    <scope>NUCLEOTIDE SEQUENCE [LARGE SCALE GENOMIC DNA]</scope>
    <source>
        <strain evidence="2">Ysfricsl-2016a</strain>
        <tissue evidence="2">Blood</tissue>
    </source>
</reference>
<name>A0A6A4S5W0_SCOMX</name>
<organism evidence="2 3">
    <name type="scientific">Scophthalmus maximus</name>
    <name type="common">Turbot</name>
    <name type="synonym">Psetta maxima</name>
    <dbReference type="NCBI Taxonomy" id="52904"/>
    <lineage>
        <taxon>Eukaryota</taxon>
        <taxon>Metazoa</taxon>
        <taxon>Chordata</taxon>
        <taxon>Craniata</taxon>
        <taxon>Vertebrata</taxon>
        <taxon>Euteleostomi</taxon>
        <taxon>Actinopterygii</taxon>
        <taxon>Neopterygii</taxon>
        <taxon>Teleostei</taxon>
        <taxon>Neoteleostei</taxon>
        <taxon>Acanthomorphata</taxon>
        <taxon>Carangaria</taxon>
        <taxon>Pleuronectiformes</taxon>
        <taxon>Pleuronectoidei</taxon>
        <taxon>Scophthalmidae</taxon>
        <taxon>Scophthalmus</taxon>
    </lineage>
</organism>
<accession>A0A6A4S5W0</accession>
<feature type="region of interest" description="Disordered" evidence="1">
    <location>
        <begin position="86"/>
        <end position="116"/>
    </location>
</feature>
<comment type="caution">
    <text evidence="2">The sequence shown here is derived from an EMBL/GenBank/DDBJ whole genome shotgun (WGS) entry which is preliminary data.</text>
</comment>
<gene>
    <name evidence="2" type="ORF">F2P81_019504</name>
</gene>
<sequence>MKLGTQQRISWMDKSPLAQIEVSGRVQSQRSSRRWLISLETVSFGDGSMRTEEDANTTARFGNRLAAGAASAAVLPDRSVTVSASVNAAARQRDCGCHPRQRRPALSRDPGARLSR</sequence>
<evidence type="ECO:0000313" key="2">
    <source>
        <dbReference type="EMBL" id="KAF0028417.1"/>
    </source>
</evidence>
<proteinExistence type="predicted"/>